<reference evidence="1" key="1">
    <citation type="submission" date="2024-02" db="EMBL/GenBank/DDBJ databases">
        <title>Sediminibacterium planktonica sp. nov. and Sediminibacterium longus sp. nov., isolated from surface lake and river water.</title>
        <authorList>
            <person name="Watanabe K."/>
            <person name="Takemine S."/>
            <person name="Ishii Y."/>
            <person name="Ogata Y."/>
            <person name="Shindo C."/>
            <person name="Suda W."/>
        </authorList>
    </citation>
    <scope>NUCLEOTIDE SEQUENCE</scope>
    <source>
        <strain evidence="1">KACHI17</strain>
    </source>
</reference>
<organism evidence="1">
    <name type="scientific">Sediminibacterium sp. KACHI17</name>
    <dbReference type="NCBI Taxonomy" id="1751071"/>
    <lineage>
        <taxon>Bacteria</taxon>
        <taxon>Pseudomonadati</taxon>
        <taxon>Bacteroidota</taxon>
        <taxon>Chitinophagia</taxon>
        <taxon>Chitinophagales</taxon>
        <taxon>Chitinophagaceae</taxon>
        <taxon>Sediminibacterium</taxon>
    </lineage>
</organism>
<protein>
    <submittedName>
        <fullName evidence="1">Uncharacterized protein</fullName>
    </submittedName>
</protein>
<dbReference type="RefSeq" id="WP_353549998.1">
    <property type="nucleotide sequence ID" value="NZ_AP029612.1"/>
</dbReference>
<dbReference type="AlphaFoldDB" id="A0AAT9GG81"/>
<gene>
    <name evidence="1" type="ORF">KACHI17_05690</name>
</gene>
<dbReference type="EMBL" id="AP029612">
    <property type="protein sequence ID" value="BFG69688.1"/>
    <property type="molecule type" value="Genomic_DNA"/>
</dbReference>
<accession>A0AAT9GG81</accession>
<evidence type="ECO:0000313" key="1">
    <source>
        <dbReference type="EMBL" id="BFG69688.1"/>
    </source>
</evidence>
<sequence>MKRKILPILIVSSIFWVGITQAQVRLNVNVNIGQRPAWALPGNHVGDYYYFPEIDMYYSIPASRFVYFERGQWIYVSDLPRAYRHYDLHRGYKVVINDRDPFRHPQVYRDRYARQYMAYRPPVVFVDKRRGHDRWDRRDRDDDRRDRDRRRW</sequence>
<proteinExistence type="predicted"/>
<name>A0AAT9GG81_9BACT</name>